<dbReference type="NCBIfam" id="NF006681">
    <property type="entry name" value="PRK09229.1-2"/>
    <property type="match status" value="1"/>
</dbReference>
<dbReference type="Proteomes" id="UP000035763">
    <property type="component" value="Unassembled WGS sequence"/>
</dbReference>
<evidence type="ECO:0000313" key="3">
    <source>
        <dbReference type="EMBL" id="CCH72614.1"/>
    </source>
</evidence>
<dbReference type="EMBL" id="CAJA01000092">
    <property type="protein sequence ID" value="CCH72614.1"/>
    <property type="molecule type" value="Genomic_DNA"/>
</dbReference>
<dbReference type="GO" id="GO:0018788">
    <property type="term" value="F:atrazine chlorohydrolase activity"/>
    <property type="evidence" value="ECO:0007669"/>
    <property type="project" value="UniProtKB-EC"/>
</dbReference>
<keyword evidence="1 3" id="KW-0378">Hydrolase</keyword>
<dbReference type="Gene3D" id="3.20.20.140">
    <property type="entry name" value="Metal-dependent hydrolases"/>
    <property type="match status" value="1"/>
</dbReference>
<dbReference type="RefSeq" id="WP_048698061.1">
    <property type="nucleotide sequence ID" value="NZ_HG764815.1"/>
</dbReference>
<dbReference type="InterPro" id="IPR032466">
    <property type="entry name" value="Metal_Hydrolase"/>
</dbReference>
<dbReference type="Pfam" id="PF01979">
    <property type="entry name" value="Amidohydro_1"/>
    <property type="match status" value="1"/>
</dbReference>
<gene>
    <name evidence="3" type="ORF">BN11_1810002</name>
</gene>
<dbReference type="EC" id="3.8.1.8" evidence="3"/>
<dbReference type="Gene3D" id="2.30.40.10">
    <property type="entry name" value="Urease, subunit C, domain 1"/>
    <property type="match status" value="1"/>
</dbReference>
<dbReference type="GO" id="GO:0016810">
    <property type="term" value="F:hydrolase activity, acting on carbon-nitrogen (but not peptide) bonds"/>
    <property type="evidence" value="ECO:0007669"/>
    <property type="project" value="InterPro"/>
</dbReference>
<dbReference type="SUPFAM" id="SSF51556">
    <property type="entry name" value="Metallo-dependent hydrolases"/>
    <property type="match status" value="1"/>
</dbReference>
<evidence type="ECO:0000259" key="2">
    <source>
        <dbReference type="Pfam" id="PF01979"/>
    </source>
</evidence>
<dbReference type="NCBIfam" id="TIGR02022">
    <property type="entry name" value="hutF"/>
    <property type="match status" value="1"/>
</dbReference>
<reference evidence="3 4" key="1">
    <citation type="journal article" date="2013" name="ISME J.">
        <title>A metabolic model for members of the genus Tetrasphaera involved in enhanced biological phosphorus removal.</title>
        <authorList>
            <person name="Kristiansen R."/>
            <person name="Nguyen H.T.T."/>
            <person name="Saunders A.M."/>
            <person name="Nielsen J.L."/>
            <person name="Wimmer R."/>
            <person name="Le V.Q."/>
            <person name="McIlroy S.J."/>
            <person name="Petrovski S."/>
            <person name="Seviour R.J."/>
            <person name="Calteau A."/>
            <person name="Nielsen K.L."/>
            <person name="Nielsen P.H."/>
        </authorList>
    </citation>
    <scope>NUCLEOTIDE SEQUENCE [LARGE SCALE GENOMIC DNA]</scope>
    <source>
        <strain evidence="3 4">Ben110</strain>
    </source>
</reference>
<evidence type="ECO:0000256" key="1">
    <source>
        <dbReference type="ARBA" id="ARBA00022801"/>
    </source>
</evidence>
<comment type="caution">
    <text evidence="3">The sequence shown here is derived from an EMBL/GenBank/DDBJ whole genome shotgun (WGS) entry which is preliminary data.</text>
</comment>
<accession>W6K2L7</accession>
<protein>
    <submittedName>
        <fullName evidence="3">Atrazine chlorohydrolase</fullName>
        <ecNumber evidence="3">3.8.1.8</ecNumber>
    </submittedName>
</protein>
<keyword evidence="4" id="KW-1185">Reference proteome</keyword>
<name>W6K2L7_9MICO</name>
<dbReference type="InterPro" id="IPR010252">
    <property type="entry name" value="HutF"/>
</dbReference>
<feature type="domain" description="Amidohydrolase-related" evidence="2">
    <location>
        <begin position="45"/>
        <end position="413"/>
    </location>
</feature>
<dbReference type="InterPro" id="IPR006680">
    <property type="entry name" value="Amidohydro-rel"/>
</dbReference>
<dbReference type="PANTHER" id="PTHR43794">
    <property type="entry name" value="AMINOHYDROLASE SSNA-RELATED"/>
    <property type="match status" value="1"/>
</dbReference>
<sequence>MTTIWARHAQLPDGMAAKVRITIEGDRIRAVGRGEPQPDDISLPLVLPGIANGHSHAFHRALRGRVQDAAGNFWTWRDHMYAAASALTPESYFALAHGVFVEMVTAGFTAVGEFHYLHHGAGGRPYENPNAMGEAVIAAAQAAGIRLTLLDTLYLAGGLGGEGHLPLDPVQERFADKDIATWARRFGDLRDTAGCRIGVAAHSVRAVPREALLQLASVAGPRVIHAHVSEQPAENAACTLVYGQTPTQLLDNSGLLSERFTAVHATHLSRDDIRRMGRARAFICMCPTTERDLADGIGPARDLLDAGARLSIGTDQHVSIDPFIEVRGLEMHERLHSGERGRFTLDELNLAMSHHGYASIGWPDGGLIAPGALADLVAVRRDSVRTVGSRAAQVMFSAAAGDVTDVMIGGEFVVRGGVHRAGDPGALLGKALMKLRGA</sequence>
<dbReference type="InterPro" id="IPR050287">
    <property type="entry name" value="MTA/SAH_deaminase"/>
</dbReference>
<dbReference type="STRING" id="1193182.BN11_1810002"/>
<dbReference type="AlphaFoldDB" id="W6K2L7"/>
<proteinExistence type="predicted"/>
<dbReference type="InterPro" id="IPR011059">
    <property type="entry name" value="Metal-dep_hydrolase_composite"/>
</dbReference>
<dbReference type="OrthoDB" id="3204583at2"/>
<organism evidence="3 4">
    <name type="scientific">Nostocoides australiense Ben110</name>
    <dbReference type="NCBI Taxonomy" id="1193182"/>
    <lineage>
        <taxon>Bacteria</taxon>
        <taxon>Bacillati</taxon>
        <taxon>Actinomycetota</taxon>
        <taxon>Actinomycetes</taxon>
        <taxon>Micrococcales</taxon>
        <taxon>Intrasporangiaceae</taxon>
        <taxon>Nostocoides</taxon>
    </lineage>
</organism>
<evidence type="ECO:0000313" key="4">
    <source>
        <dbReference type="Proteomes" id="UP000035763"/>
    </source>
</evidence>
<dbReference type="SUPFAM" id="SSF51338">
    <property type="entry name" value="Composite domain of metallo-dependent hydrolases"/>
    <property type="match status" value="1"/>
</dbReference>
<dbReference type="PANTHER" id="PTHR43794:SF11">
    <property type="entry name" value="AMIDOHYDROLASE-RELATED DOMAIN-CONTAINING PROTEIN"/>
    <property type="match status" value="1"/>
</dbReference>